<evidence type="ECO:0000313" key="4">
    <source>
        <dbReference type="Proteomes" id="UP000592181"/>
    </source>
</evidence>
<dbReference type="InterPro" id="IPR025736">
    <property type="entry name" value="PucR_C-HTH_dom"/>
</dbReference>
<dbReference type="InterPro" id="IPR051448">
    <property type="entry name" value="CdaR-like_regulators"/>
</dbReference>
<dbReference type="PANTHER" id="PTHR33744:SF1">
    <property type="entry name" value="DNA-BINDING TRANSCRIPTIONAL ACTIVATOR ADER"/>
    <property type="match status" value="1"/>
</dbReference>
<feature type="domain" description="RsbT co-antagonist protein RsbRD N-terminal" evidence="2">
    <location>
        <begin position="46"/>
        <end position="167"/>
    </location>
</feature>
<dbReference type="InterPro" id="IPR025751">
    <property type="entry name" value="RsbRD_N_dom"/>
</dbReference>
<evidence type="ECO:0000259" key="1">
    <source>
        <dbReference type="Pfam" id="PF13556"/>
    </source>
</evidence>
<accession>A0A852WZQ4</accession>
<organism evidence="3 4">
    <name type="scientific">Janibacter alkaliphilus</name>
    <dbReference type="NCBI Taxonomy" id="1069963"/>
    <lineage>
        <taxon>Bacteria</taxon>
        <taxon>Bacillati</taxon>
        <taxon>Actinomycetota</taxon>
        <taxon>Actinomycetes</taxon>
        <taxon>Micrococcales</taxon>
        <taxon>Intrasporangiaceae</taxon>
        <taxon>Janibacter</taxon>
    </lineage>
</organism>
<protein>
    <recommendedName>
        <fullName evidence="5">PucR C-terminal helix-turn-helix domain-containing protein</fullName>
    </recommendedName>
</protein>
<evidence type="ECO:0000259" key="2">
    <source>
        <dbReference type="Pfam" id="PF14361"/>
    </source>
</evidence>
<dbReference type="Pfam" id="PF14361">
    <property type="entry name" value="RsbRD_N"/>
    <property type="match status" value="1"/>
</dbReference>
<keyword evidence="4" id="KW-1185">Reference proteome</keyword>
<name>A0A852WZQ4_9MICO</name>
<sequence>MLRTARPWRDLPPDLAELVSGALAAPVPDDITAVLAPMVVEQLGPGSTAVNVREDVHAGVAQALRRFPRLVGRDEPALTPPEQELYADIGANEAREGRSLEMLLAIYRTGARLLLDAMLAALDEHGRLELRTVSGLTSAVFAFADAVVAASAEGYASDSDARSAERQWRCRRLATQLLEGVADTETVELSAKAAGWQVPDRVQVVLAREMTLEAALDLLGSSALVVERECGTVAIVTAPFDPTVLDEAAPKGVVLGTEVPVAELPASLHLAERTATISDLAAADGTPLPRLLHADERLGAIAVSGDPTALAALAERRLAPLAQLRDGQRERLLETLHAWIRHWGRRADVAAELDVHPQTIGYRMGTLRSVLGDDLEDPTALHELALVLGAWADAHQPLPPSVV</sequence>
<dbReference type="InterPro" id="IPR042070">
    <property type="entry name" value="PucR_C-HTH_sf"/>
</dbReference>
<reference evidence="3 4" key="1">
    <citation type="submission" date="2020-07" db="EMBL/GenBank/DDBJ databases">
        <title>Sequencing the genomes of 1000 actinobacteria strains.</title>
        <authorList>
            <person name="Klenk H.-P."/>
        </authorList>
    </citation>
    <scope>NUCLEOTIDE SEQUENCE [LARGE SCALE GENOMIC DNA]</scope>
    <source>
        <strain evidence="3 4">DSM 24723</strain>
    </source>
</reference>
<evidence type="ECO:0000313" key="3">
    <source>
        <dbReference type="EMBL" id="NYG36522.1"/>
    </source>
</evidence>
<dbReference type="AlphaFoldDB" id="A0A852WZQ4"/>
<proteinExistence type="predicted"/>
<dbReference type="PANTHER" id="PTHR33744">
    <property type="entry name" value="CARBOHYDRATE DIACID REGULATOR"/>
    <property type="match status" value="1"/>
</dbReference>
<gene>
    <name evidence="3" type="ORF">BJY28_000991</name>
</gene>
<evidence type="ECO:0008006" key="5">
    <source>
        <dbReference type="Google" id="ProtNLM"/>
    </source>
</evidence>
<dbReference type="Proteomes" id="UP000592181">
    <property type="component" value="Unassembled WGS sequence"/>
</dbReference>
<comment type="caution">
    <text evidence="3">The sequence shown here is derived from an EMBL/GenBank/DDBJ whole genome shotgun (WGS) entry which is preliminary data.</text>
</comment>
<dbReference type="EMBL" id="JACBZX010000001">
    <property type="protein sequence ID" value="NYG36522.1"/>
    <property type="molecule type" value="Genomic_DNA"/>
</dbReference>
<dbReference type="Pfam" id="PF13556">
    <property type="entry name" value="HTH_30"/>
    <property type="match status" value="1"/>
</dbReference>
<feature type="domain" description="PucR C-terminal helix-turn-helix" evidence="1">
    <location>
        <begin position="332"/>
        <end position="388"/>
    </location>
</feature>
<dbReference type="Gene3D" id="1.10.10.2840">
    <property type="entry name" value="PucR C-terminal helix-turn-helix domain"/>
    <property type="match status" value="1"/>
</dbReference>
<dbReference type="RefSeq" id="WP_179462017.1">
    <property type="nucleotide sequence ID" value="NZ_JACBZX010000001.1"/>
</dbReference>